<evidence type="ECO:0000259" key="6">
    <source>
        <dbReference type="Pfam" id="PF11465"/>
    </source>
</evidence>
<evidence type="ECO:0000256" key="1">
    <source>
        <dbReference type="ARBA" id="ARBA00004370"/>
    </source>
</evidence>
<feature type="domain" description="Natural killer cell receptor 2B4 immunoglobulin" evidence="6">
    <location>
        <begin position="64"/>
        <end position="152"/>
    </location>
</feature>
<dbReference type="PANTHER" id="PTHR12080">
    <property type="entry name" value="SIGNALING LYMPHOCYTIC ACTIVATION MOLECULE"/>
    <property type="match status" value="1"/>
</dbReference>
<reference evidence="7" key="1">
    <citation type="submission" date="2025-08" db="UniProtKB">
        <authorList>
            <consortium name="Ensembl"/>
        </authorList>
    </citation>
    <scope>IDENTIFICATION</scope>
</reference>
<evidence type="ECO:0000313" key="7">
    <source>
        <dbReference type="Ensembl" id="ENSACUP00000005994.1"/>
    </source>
</evidence>
<name>A0A663M294_ATHCN</name>
<dbReference type="Gene3D" id="2.60.40.10">
    <property type="entry name" value="Immunoglobulins"/>
    <property type="match status" value="2"/>
</dbReference>
<sequence>MGSQAELHPGEQEGLCWGLRAWGTGGLQQLCPLPGHGASPGATGLRSPLSALGSPQCREQAVSAGETLRLLPEKPPQGWEKVDWRVRLNSGHKIRILTAEKNQAVQFSKSTFSGRAGFQLDTLSLWISAVGTADSRVYEVEFEDTSGTVTAQWCFHVSVWEPVRSPHLEQNLLHREQGWCNLSLVCAVPGASNVSYSWTCSGDPLGDPEPRPWVHLQVRDGDNLTVCSCNASNPVSWSVASTDVTAACHTEASGLSNIIPWLAVAVFLGLALSVALAVICYLKRKRGKASPGAAPRPWLCSPWAGCICGSCQDHPFLPQICFSLLISTVFPWQGPSHPQEPESLTIYSTVQPTRRVRLPRSPSAPQAPSLKKKRLDPALVSTAYVEVTSIAPVR</sequence>
<dbReference type="OMA" id="VDIHGTH"/>
<evidence type="ECO:0000313" key="8">
    <source>
        <dbReference type="Proteomes" id="UP000472269"/>
    </source>
</evidence>
<comment type="subcellular location">
    <subcellularLocation>
        <location evidence="1">Membrane</location>
    </subcellularLocation>
</comment>
<keyword evidence="5" id="KW-0812">Transmembrane</keyword>
<dbReference type="GO" id="GO:0009897">
    <property type="term" value="C:external side of plasma membrane"/>
    <property type="evidence" value="ECO:0007669"/>
    <property type="project" value="TreeGrafter"/>
</dbReference>
<protein>
    <recommendedName>
        <fullName evidence="6">Natural killer cell receptor 2B4 immunoglobulin domain-containing protein</fullName>
    </recommendedName>
</protein>
<keyword evidence="2" id="KW-0732">Signal</keyword>
<evidence type="ECO:0000256" key="3">
    <source>
        <dbReference type="ARBA" id="ARBA00023136"/>
    </source>
</evidence>
<dbReference type="PANTHER" id="PTHR12080:SF56">
    <property type="entry name" value="NATURAL KILLER CELL RECEPTOR 2B4"/>
    <property type="match status" value="1"/>
</dbReference>
<proteinExistence type="predicted"/>
<dbReference type="Proteomes" id="UP000472269">
    <property type="component" value="Unplaced"/>
</dbReference>
<dbReference type="InterPro" id="IPR024303">
    <property type="entry name" value="NK_rcpt_2B4_Ig_dom"/>
</dbReference>
<dbReference type="SUPFAM" id="SSF48726">
    <property type="entry name" value="Immunoglobulin"/>
    <property type="match status" value="2"/>
</dbReference>
<evidence type="ECO:0000256" key="4">
    <source>
        <dbReference type="ARBA" id="ARBA00023180"/>
    </source>
</evidence>
<dbReference type="GO" id="GO:0002323">
    <property type="term" value="P:natural killer cell activation involved in immune response"/>
    <property type="evidence" value="ECO:0007669"/>
    <property type="project" value="TreeGrafter"/>
</dbReference>
<reference evidence="7" key="2">
    <citation type="submission" date="2025-09" db="UniProtKB">
        <authorList>
            <consortium name="Ensembl"/>
        </authorList>
    </citation>
    <scope>IDENTIFICATION</scope>
</reference>
<dbReference type="AlphaFoldDB" id="A0A663M294"/>
<feature type="transmembrane region" description="Helical" evidence="5">
    <location>
        <begin position="258"/>
        <end position="282"/>
    </location>
</feature>
<keyword evidence="4" id="KW-0325">Glycoprotein</keyword>
<dbReference type="InterPro" id="IPR036179">
    <property type="entry name" value="Ig-like_dom_sf"/>
</dbReference>
<evidence type="ECO:0000256" key="5">
    <source>
        <dbReference type="SAM" id="Phobius"/>
    </source>
</evidence>
<keyword evidence="3 5" id="KW-0472">Membrane</keyword>
<keyword evidence="5" id="KW-1133">Transmembrane helix</keyword>
<dbReference type="Pfam" id="PF11465">
    <property type="entry name" value="Receptor_2B4"/>
    <property type="match status" value="1"/>
</dbReference>
<keyword evidence="8" id="KW-1185">Reference proteome</keyword>
<dbReference type="Ensembl" id="ENSACUT00000006396.1">
    <property type="protein sequence ID" value="ENSACUP00000005994.1"/>
    <property type="gene ID" value="ENSACUG00000004080.1"/>
</dbReference>
<dbReference type="InterPro" id="IPR013783">
    <property type="entry name" value="Ig-like_fold"/>
</dbReference>
<dbReference type="InterPro" id="IPR015631">
    <property type="entry name" value="CD2/SLAM_rcpt"/>
</dbReference>
<dbReference type="GO" id="GO:0042288">
    <property type="term" value="F:MHC class I protein binding"/>
    <property type="evidence" value="ECO:0007669"/>
    <property type="project" value="TreeGrafter"/>
</dbReference>
<accession>A0A663M294</accession>
<organism evidence="7 8">
    <name type="scientific">Athene cunicularia</name>
    <name type="common">Burrowing owl</name>
    <name type="synonym">Speotyto cunicularia</name>
    <dbReference type="NCBI Taxonomy" id="194338"/>
    <lineage>
        <taxon>Eukaryota</taxon>
        <taxon>Metazoa</taxon>
        <taxon>Chordata</taxon>
        <taxon>Craniata</taxon>
        <taxon>Vertebrata</taxon>
        <taxon>Euteleostomi</taxon>
        <taxon>Archelosauria</taxon>
        <taxon>Archosauria</taxon>
        <taxon>Dinosauria</taxon>
        <taxon>Saurischia</taxon>
        <taxon>Theropoda</taxon>
        <taxon>Coelurosauria</taxon>
        <taxon>Aves</taxon>
        <taxon>Neognathae</taxon>
        <taxon>Neoaves</taxon>
        <taxon>Telluraves</taxon>
        <taxon>Strigiformes</taxon>
        <taxon>Strigidae</taxon>
        <taxon>Athene</taxon>
    </lineage>
</organism>
<evidence type="ECO:0000256" key="2">
    <source>
        <dbReference type="ARBA" id="ARBA00022729"/>
    </source>
</evidence>